<evidence type="ECO:0000256" key="3">
    <source>
        <dbReference type="ARBA" id="ARBA00004906"/>
    </source>
</evidence>
<dbReference type="InterPro" id="IPR017907">
    <property type="entry name" value="Znf_RING_CS"/>
</dbReference>
<feature type="domain" description="RING-type" evidence="10">
    <location>
        <begin position="232"/>
        <end position="278"/>
    </location>
</feature>
<gene>
    <name evidence="11" type="ORF">VFH_I395560</name>
</gene>
<sequence>MIHHFPFPFQQPLMPLTQNLFPIPFPLKQQQRVNCPFNDCSVPLLYNGFEIVTHAECSNCHRLFCAQCKVPWHSEHNCQQFQQTQLNSRCGISVKRKYPFEERDRGMRKHKATTCLMDCPNQQCCLELKLEENLMHSSIVGRQKYSCPFKDCSALMVTDGNELVTIAQCPSCHTVFCAQCKVPCHGGINCHQFQHQQNIQNFNQEKKEKGKTAAIEFETSNESSPQLPKSFCGICYDFIPESDIVRGSATCNHPFCVNCISNHVAAQLSQNIMDFTCPNSSCFQGLKPNHLQHILPDQVVVRWAFERFSIAK</sequence>
<dbReference type="SUPFAM" id="SSF57850">
    <property type="entry name" value="RING/U-box"/>
    <property type="match status" value="3"/>
</dbReference>
<evidence type="ECO:0000313" key="12">
    <source>
        <dbReference type="Proteomes" id="UP001157006"/>
    </source>
</evidence>
<evidence type="ECO:0000256" key="4">
    <source>
        <dbReference type="ARBA" id="ARBA00005884"/>
    </source>
</evidence>
<comment type="cofactor">
    <cofactor evidence="1">
        <name>Zn(2+)</name>
        <dbReference type="ChEBI" id="CHEBI:29105"/>
    </cofactor>
</comment>
<evidence type="ECO:0000259" key="10">
    <source>
        <dbReference type="PROSITE" id="PS50089"/>
    </source>
</evidence>
<dbReference type="GO" id="GO:0008270">
    <property type="term" value="F:zinc ion binding"/>
    <property type="evidence" value="ECO:0007669"/>
    <property type="project" value="UniProtKB-KW"/>
</dbReference>
<dbReference type="GO" id="GO:0016567">
    <property type="term" value="P:protein ubiquitination"/>
    <property type="evidence" value="ECO:0007669"/>
    <property type="project" value="InterPro"/>
</dbReference>
<evidence type="ECO:0000256" key="2">
    <source>
        <dbReference type="ARBA" id="ARBA00003976"/>
    </source>
</evidence>
<keyword evidence="6 9" id="KW-0863">Zinc-finger</keyword>
<evidence type="ECO:0000313" key="11">
    <source>
        <dbReference type="EMBL" id="CAI8589498.1"/>
    </source>
</evidence>
<comment type="similarity">
    <text evidence="4">Belongs to the RBR family. Ariadne subfamily.</text>
</comment>
<keyword evidence="5" id="KW-0479">Metal-binding</keyword>
<dbReference type="InterPro" id="IPR002867">
    <property type="entry name" value="IBR_dom"/>
</dbReference>
<keyword evidence="7" id="KW-0833">Ubl conjugation pathway</keyword>
<dbReference type="SMART" id="SM00647">
    <property type="entry name" value="IBR"/>
    <property type="match status" value="2"/>
</dbReference>
<dbReference type="PANTHER" id="PTHR11685">
    <property type="entry name" value="RBR FAMILY RING FINGER AND IBR DOMAIN-CONTAINING"/>
    <property type="match status" value="1"/>
</dbReference>
<organism evidence="11 12">
    <name type="scientific">Vicia faba</name>
    <name type="common">Broad bean</name>
    <name type="synonym">Faba vulgaris</name>
    <dbReference type="NCBI Taxonomy" id="3906"/>
    <lineage>
        <taxon>Eukaryota</taxon>
        <taxon>Viridiplantae</taxon>
        <taxon>Streptophyta</taxon>
        <taxon>Embryophyta</taxon>
        <taxon>Tracheophyta</taxon>
        <taxon>Spermatophyta</taxon>
        <taxon>Magnoliopsida</taxon>
        <taxon>eudicotyledons</taxon>
        <taxon>Gunneridae</taxon>
        <taxon>Pentapetalae</taxon>
        <taxon>rosids</taxon>
        <taxon>fabids</taxon>
        <taxon>Fabales</taxon>
        <taxon>Fabaceae</taxon>
        <taxon>Papilionoideae</taxon>
        <taxon>50 kb inversion clade</taxon>
        <taxon>NPAAA clade</taxon>
        <taxon>Hologalegina</taxon>
        <taxon>IRL clade</taxon>
        <taxon>Fabeae</taxon>
        <taxon>Vicia</taxon>
    </lineage>
</organism>
<evidence type="ECO:0000256" key="7">
    <source>
        <dbReference type="ARBA" id="ARBA00022786"/>
    </source>
</evidence>
<dbReference type="Pfam" id="PF01485">
    <property type="entry name" value="IBR"/>
    <property type="match status" value="1"/>
</dbReference>
<dbReference type="Gene3D" id="3.30.40.10">
    <property type="entry name" value="Zinc/RING finger domain, C3HC4 (zinc finger)"/>
    <property type="match status" value="1"/>
</dbReference>
<evidence type="ECO:0000256" key="9">
    <source>
        <dbReference type="PROSITE-ProRule" id="PRU00175"/>
    </source>
</evidence>
<reference evidence="11 12" key="1">
    <citation type="submission" date="2023-01" db="EMBL/GenBank/DDBJ databases">
        <authorList>
            <person name="Kreplak J."/>
        </authorList>
    </citation>
    <scope>NUCLEOTIDE SEQUENCE [LARGE SCALE GENOMIC DNA]</scope>
</reference>
<accession>A0AAV0YXP3</accession>
<protein>
    <recommendedName>
        <fullName evidence="10">RING-type domain-containing protein</fullName>
    </recommendedName>
</protein>
<evidence type="ECO:0000256" key="6">
    <source>
        <dbReference type="ARBA" id="ARBA00022771"/>
    </source>
</evidence>
<dbReference type="AlphaFoldDB" id="A0AAV0YXP3"/>
<dbReference type="EMBL" id="OX451736">
    <property type="protein sequence ID" value="CAI8589498.1"/>
    <property type="molecule type" value="Genomic_DNA"/>
</dbReference>
<evidence type="ECO:0000256" key="8">
    <source>
        <dbReference type="ARBA" id="ARBA00022833"/>
    </source>
</evidence>
<keyword evidence="12" id="KW-1185">Reference proteome</keyword>
<dbReference type="Proteomes" id="UP001157006">
    <property type="component" value="Chromosome 1L"/>
</dbReference>
<comment type="pathway">
    <text evidence="3">Protein modification; protein ubiquitination.</text>
</comment>
<dbReference type="PROSITE" id="PS00518">
    <property type="entry name" value="ZF_RING_1"/>
    <property type="match status" value="1"/>
</dbReference>
<proteinExistence type="inferred from homology"/>
<dbReference type="InterPro" id="IPR031127">
    <property type="entry name" value="E3_UB_ligase_RBR"/>
</dbReference>
<dbReference type="PROSITE" id="PS50089">
    <property type="entry name" value="ZF_RING_2"/>
    <property type="match status" value="1"/>
</dbReference>
<comment type="function">
    <text evidence="2">Might act as an E3 ubiquitin-protein ligase, or as part of E3 complex, which accepts ubiquitin from specific E2 ubiquitin-conjugating enzymes and then transfers it to substrates.</text>
</comment>
<evidence type="ECO:0000256" key="1">
    <source>
        <dbReference type="ARBA" id="ARBA00001947"/>
    </source>
</evidence>
<dbReference type="InterPro" id="IPR013083">
    <property type="entry name" value="Znf_RING/FYVE/PHD"/>
</dbReference>
<dbReference type="GO" id="GO:0004842">
    <property type="term" value="F:ubiquitin-protein transferase activity"/>
    <property type="evidence" value="ECO:0007669"/>
    <property type="project" value="InterPro"/>
</dbReference>
<evidence type="ECO:0000256" key="5">
    <source>
        <dbReference type="ARBA" id="ARBA00022723"/>
    </source>
</evidence>
<name>A0AAV0YXP3_VICFA</name>
<keyword evidence="8" id="KW-0862">Zinc</keyword>
<dbReference type="InterPro" id="IPR001841">
    <property type="entry name" value="Znf_RING"/>
</dbReference>